<dbReference type="EMBL" id="DWYZ01000152">
    <property type="protein sequence ID" value="HJB28719.1"/>
    <property type="molecule type" value="Genomic_DNA"/>
</dbReference>
<protein>
    <submittedName>
        <fullName evidence="2">Uncharacterized protein</fullName>
    </submittedName>
</protein>
<evidence type="ECO:0000313" key="3">
    <source>
        <dbReference type="Proteomes" id="UP000823842"/>
    </source>
</evidence>
<accession>A0A9D2LTE7</accession>
<name>A0A9D2LTE7_9FIRM</name>
<reference evidence="2" key="1">
    <citation type="journal article" date="2021" name="PeerJ">
        <title>Extensive microbial diversity within the chicken gut microbiome revealed by metagenomics and culture.</title>
        <authorList>
            <person name="Gilroy R."/>
            <person name="Ravi A."/>
            <person name="Getino M."/>
            <person name="Pursley I."/>
            <person name="Horton D.L."/>
            <person name="Alikhan N.F."/>
            <person name="Baker D."/>
            <person name="Gharbi K."/>
            <person name="Hall N."/>
            <person name="Watson M."/>
            <person name="Adriaenssens E.M."/>
            <person name="Foster-Nyarko E."/>
            <person name="Jarju S."/>
            <person name="Secka A."/>
            <person name="Antonio M."/>
            <person name="Oren A."/>
            <person name="Chaudhuri R.R."/>
            <person name="La Ragione R."/>
            <person name="Hildebrand F."/>
            <person name="Pallen M.J."/>
        </authorList>
    </citation>
    <scope>NUCLEOTIDE SEQUENCE</scope>
    <source>
        <strain evidence="2">ChiSjej1B19-5720</strain>
    </source>
</reference>
<reference evidence="2" key="2">
    <citation type="submission" date="2021-04" db="EMBL/GenBank/DDBJ databases">
        <authorList>
            <person name="Gilroy R."/>
        </authorList>
    </citation>
    <scope>NUCLEOTIDE SEQUENCE</scope>
    <source>
        <strain evidence="2">ChiSjej1B19-5720</strain>
    </source>
</reference>
<gene>
    <name evidence="2" type="ORF">IAA06_07985</name>
</gene>
<proteinExistence type="predicted"/>
<feature type="signal peptide" evidence="1">
    <location>
        <begin position="1"/>
        <end position="25"/>
    </location>
</feature>
<organism evidence="2 3">
    <name type="scientific">Candidatus Blautia faecavium</name>
    <dbReference type="NCBI Taxonomy" id="2838487"/>
    <lineage>
        <taxon>Bacteria</taxon>
        <taxon>Bacillati</taxon>
        <taxon>Bacillota</taxon>
        <taxon>Clostridia</taxon>
        <taxon>Lachnospirales</taxon>
        <taxon>Lachnospiraceae</taxon>
        <taxon>Blautia</taxon>
    </lineage>
</organism>
<sequence length="205" mass="21375">MKINKLFAAVLSASMIIGSSTAAMAAPSMMNALDTNQVSASEGTVTVTEMSVEDLSAQYGEEAGAVAEAIQSADVNSTLSEIFETALGTDGLASLEIKLFTDGVEGEAVDLESMKVLSPVVDLQLDGVEPTEENPVDVTFTANNATDDIDVYVLHLCDGHGWEILSTEKAADNQVTAPFHSLSPVALVYADAAEDTEAVESPATK</sequence>
<feature type="chain" id="PRO_5039248458" evidence="1">
    <location>
        <begin position="26"/>
        <end position="205"/>
    </location>
</feature>
<dbReference type="Proteomes" id="UP000823842">
    <property type="component" value="Unassembled WGS sequence"/>
</dbReference>
<dbReference type="AlphaFoldDB" id="A0A9D2LTE7"/>
<evidence type="ECO:0000256" key="1">
    <source>
        <dbReference type="SAM" id="SignalP"/>
    </source>
</evidence>
<evidence type="ECO:0000313" key="2">
    <source>
        <dbReference type="EMBL" id="HJB28719.1"/>
    </source>
</evidence>
<comment type="caution">
    <text evidence="2">The sequence shown here is derived from an EMBL/GenBank/DDBJ whole genome shotgun (WGS) entry which is preliminary data.</text>
</comment>
<keyword evidence="1" id="KW-0732">Signal</keyword>